<comment type="similarity">
    <text evidence="8">Belongs to the PPP phosphatase family.</text>
</comment>
<gene>
    <name evidence="11" type="ORF">BOX15_Mlig013621g1</name>
    <name evidence="13" type="ORF">BOX15_Mlig013621g2</name>
    <name evidence="12" type="ORF">BOX15_Mlig013621g3</name>
</gene>
<evidence type="ECO:0000256" key="1">
    <source>
        <dbReference type="ARBA" id="ARBA00001936"/>
    </source>
</evidence>
<evidence type="ECO:0000256" key="4">
    <source>
        <dbReference type="ARBA" id="ARBA00022912"/>
    </source>
</evidence>
<evidence type="ECO:0000259" key="10">
    <source>
        <dbReference type="PROSITE" id="PS00125"/>
    </source>
</evidence>
<feature type="compositionally biased region" description="Polar residues" evidence="9">
    <location>
        <begin position="25"/>
        <end position="35"/>
    </location>
</feature>
<evidence type="ECO:0000313" key="12">
    <source>
        <dbReference type="EMBL" id="PAA75852.1"/>
    </source>
</evidence>
<evidence type="ECO:0000256" key="7">
    <source>
        <dbReference type="ARBA" id="ARBA00048336"/>
    </source>
</evidence>
<dbReference type="STRING" id="282301.A0A267FES0"/>
<dbReference type="GO" id="GO:0004722">
    <property type="term" value="F:protein serine/threonine phosphatase activity"/>
    <property type="evidence" value="ECO:0007669"/>
    <property type="project" value="UniProtKB-EC"/>
</dbReference>
<reference evidence="11 14" key="1">
    <citation type="submission" date="2017-06" db="EMBL/GenBank/DDBJ databases">
        <title>A platform for efficient transgenesis in Macrostomum lignano, a flatworm model organism for stem cell research.</title>
        <authorList>
            <person name="Berezikov E."/>
        </authorList>
    </citation>
    <scope>NUCLEOTIDE SEQUENCE [LARGE SCALE GENOMIC DNA]</scope>
    <source>
        <strain evidence="11">DV1</strain>
        <tissue evidence="11">Whole organism</tissue>
    </source>
</reference>
<dbReference type="SUPFAM" id="SSF56300">
    <property type="entry name" value="Metallo-dependent phosphatases"/>
    <property type="match status" value="1"/>
</dbReference>
<comment type="catalytic activity">
    <reaction evidence="6">
        <text>O-phospho-L-seryl-[protein] + H2O = L-seryl-[protein] + phosphate</text>
        <dbReference type="Rhea" id="RHEA:20629"/>
        <dbReference type="Rhea" id="RHEA-COMP:9863"/>
        <dbReference type="Rhea" id="RHEA-COMP:11604"/>
        <dbReference type="ChEBI" id="CHEBI:15377"/>
        <dbReference type="ChEBI" id="CHEBI:29999"/>
        <dbReference type="ChEBI" id="CHEBI:43474"/>
        <dbReference type="ChEBI" id="CHEBI:83421"/>
        <dbReference type="EC" id="3.1.3.16"/>
    </reaction>
</comment>
<dbReference type="Gene3D" id="3.60.21.10">
    <property type="match status" value="1"/>
</dbReference>
<dbReference type="GO" id="GO:0005634">
    <property type="term" value="C:nucleus"/>
    <property type="evidence" value="ECO:0007669"/>
    <property type="project" value="TreeGrafter"/>
</dbReference>
<feature type="region of interest" description="Disordered" evidence="9">
    <location>
        <begin position="1"/>
        <end position="35"/>
    </location>
</feature>
<dbReference type="Proteomes" id="UP000215902">
    <property type="component" value="Unassembled WGS sequence"/>
</dbReference>
<dbReference type="EMBL" id="NIVC01000859">
    <property type="protein sequence ID" value="PAA75852.1"/>
    <property type="molecule type" value="Genomic_DNA"/>
</dbReference>
<evidence type="ECO:0000256" key="3">
    <source>
        <dbReference type="ARBA" id="ARBA00022801"/>
    </source>
</evidence>
<dbReference type="PROSITE" id="PS00125">
    <property type="entry name" value="SER_THR_PHOSPHATASE"/>
    <property type="match status" value="1"/>
</dbReference>
<feature type="domain" description="Serine/threonine specific protein phosphatases" evidence="10">
    <location>
        <begin position="158"/>
        <end position="163"/>
    </location>
</feature>
<evidence type="ECO:0000256" key="9">
    <source>
        <dbReference type="SAM" id="MobiDB-lite"/>
    </source>
</evidence>
<dbReference type="Pfam" id="PF00149">
    <property type="entry name" value="Metallophos"/>
    <property type="match status" value="1"/>
</dbReference>
<dbReference type="EC" id="3.1.3.16" evidence="8"/>
<dbReference type="EMBL" id="NIVC01001101">
    <property type="protein sequence ID" value="PAA72280.1"/>
    <property type="molecule type" value="Genomic_DNA"/>
</dbReference>
<dbReference type="EMBL" id="NIVC01000620">
    <property type="protein sequence ID" value="PAA79698.1"/>
    <property type="molecule type" value="Genomic_DNA"/>
</dbReference>
<dbReference type="PANTHER" id="PTHR11668">
    <property type="entry name" value="SERINE/THREONINE PROTEIN PHOSPHATASE"/>
    <property type="match status" value="1"/>
</dbReference>
<dbReference type="PRINTS" id="PR00114">
    <property type="entry name" value="STPHPHTASE"/>
</dbReference>
<dbReference type="GO" id="GO:0005737">
    <property type="term" value="C:cytoplasm"/>
    <property type="evidence" value="ECO:0007669"/>
    <property type="project" value="TreeGrafter"/>
</dbReference>
<sequence length="381" mass="42908">MDQEAPSTADPNKDDGGGLDVTEGPRSNHNTESSSNLVIRDELNLKEFAMRLLSFPVDDFVNHPKVTAQECLVLCHAALMYMSRHTNPCLRVSTPVNIVGDIHGQFHDLLRYFDGLGQPPATRYLFLGDYIDRGKYSIEVMMLLLCLMMLYPDSVYLLRGNHEAANVCLRYGFKDELYQRFGEEKGIQVLRGFLRCFQWLPLSAVVGRQIFCCHGGISPSFSLPPFLDCDQDACVEALNSMDRPYEPPQFGVHCDLLWADPQHNVIYDHFQITGEKTKINWAPTKRGCSFLFSSEALDSVLQQFGVSFVVRGHQVAKEGFHVLLNRHCVTVFSAPGYSGTHDNNGAVLQIEKGKINPRKPGAFYVLKPVPNKPFDNLFWKG</sequence>
<dbReference type="PANTHER" id="PTHR11668:SF300">
    <property type="entry name" value="SERINE_THREONINE-PROTEIN PHOSPHATASE"/>
    <property type="match status" value="1"/>
</dbReference>
<proteinExistence type="inferred from homology"/>
<dbReference type="CDD" id="cd00144">
    <property type="entry name" value="MPP_PPP_family"/>
    <property type="match status" value="1"/>
</dbReference>
<comment type="caution">
    <text evidence="11">The sequence shown here is derived from an EMBL/GenBank/DDBJ whole genome shotgun (WGS) entry which is preliminary data.</text>
</comment>
<dbReference type="InterPro" id="IPR029052">
    <property type="entry name" value="Metallo-depent_PP-like"/>
</dbReference>
<evidence type="ECO:0000256" key="2">
    <source>
        <dbReference type="ARBA" id="ARBA00022723"/>
    </source>
</evidence>
<organism evidence="11 14">
    <name type="scientific">Macrostomum lignano</name>
    <dbReference type="NCBI Taxonomy" id="282301"/>
    <lineage>
        <taxon>Eukaryota</taxon>
        <taxon>Metazoa</taxon>
        <taxon>Spiralia</taxon>
        <taxon>Lophotrochozoa</taxon>
        <taxon>Platyhelminthes</taxon>
        <taxon>Rhabditophora</taxon>
        <taxon>Macrostomorpha</taxon>
        <taxon>Macrostomida</taxon>
        <taxon>Macrostomidae</taxon>
        <taxon>Macrostomum</taxon>
    </lineage>
</organism>
<evidence type="ECO:0000256" key="8">
    <source>
        <dbReference type="RuleBase" id="RU004273"/>
    </source>
</evidence>
<feature type="compositionally biased region" description="Polar residues" evidence="9">
    <location>
        <begin position="1"/>
        <end position="10"/>
    </location>
</feature>
<evidence type="ECO:0000256" key="6">
    <source>
        <dbReference type="ARBA" id="ARBA00047761"/>
    </source>
</evidence>
<evidence type="ECO:0000313" key="11">
    <source>
        <dbReference type="EMBL" id="PAA72280.1"/>
    </source>
</evidence>
<dbReference type="SMART" id="SM00156">
    <property type="entry name" value="PP2Ac"/>
    <property type="match status" value="1"/>
</dbReference>
<evidence type="ECO:0000313" key="13">
    <source>
        <dbReference type="EMBL" id="PAA79698.1"/>
    </source>
</evidence>
<keyword evidence="4" id="KW-0904">Protein phosphatase</keyword>
<name>A0A267FES0_9PLAT</name>
<protein>
    <recommendedName>
        <fullName evidence="8">Serine/threonine-protein phosphatase</fullName>
        <ecNumber evidence="8">3.1.3.16</ecNumber>
    </recommendedName>
</protein>
<dbReference type="GO" id="GO:0046872">
    <property type="term" value="F:metal ion binding"/>
    <property type="evidence" value="ECO:0007669"/>
    <property type="project" value="UniProtKB-KW"/>
</dbReference>
<keyword evidence="2" id="KW-0479">Metal-binding</keyword>
<dbReference type="InterPro" id="IPR006186">
    <property type="entry name" value="Ser/Thr-sp_prot-phosphatase"/>
</dbReference>
<comment type="catalytic activity">
    <reaction evidence="7 8">
        <text>O-phospho-L-threonyl-[protein] + H2O = L-threonyl-[protein] + phosphate</text>
        <dbReference type="Rhea" id="RHEA:47004"/>
        <dbReference type="Rhea" id="RHEA-COMP:11060"/>
        <dbReference type="Rhea" id="RHEA-COMP:11605"/>
        <dbReference type="ChEBI" id="CHEBI:15377"/>
        <dbReference type="ChEBI" id="CHEBI:30013"/>
        <dbReference type="ChEBI" id="CHEBI:43474"/>
        <dbReference type="ChEBI" id="CHEBI:61977"/>
        <dbReference type="EC" id="3.1.3.16"/>
    </reaction>
</comment>
<evidence type="ECO:0000256" key="5">
    <source>
        <dbReference type="ARBA" id="ARBA00023211"/>
    </source>
</evidence>
<dbReference type="InterPro" id="IPR004843">
    <property type="entry name" value="Calcineurin-like_PHP"/>
</dbReference>
<evidence type="ECO:0000313" key="14">
    <source>
        <dbReference type="Proteomes" id="UP000215902"/>
    </source>
</evidence>
<accession>A0A267FES0</accession>
<keyword evidence="3 8" id="KW-0378">Hydrolase</keyword>
<keyword evidence="5" id="KW-0464">Manganese</keyword>
<dbReference type="InterPro" id="IPR050341">
    <property type="entry name" value="PP1_catalytic_subunit"/>
</dbReference>
<dbReference type="AlphaFoldDB" id="A0A267FES0"/>
<comment type="cofactor">
    <cofactor evidence="1">
        <name>Mn(2+)</name>
        <dbReference type="ChEBI" id="CHEBI:29035"/>
    </cofactor>
</comment>
<keyword evidence="14" id="KW-1185">Reference proteome</keyword>